<feature type="region of interest" description="Disordered" evidence="1">
    <location>
        <begin position="1"/>
        <end position="38"/>
    </location>
</feature>
<feature type="compositionally biased region" description="Polar residues" evidence="1">
    <location>
        <begin position="28"/>
        <end position="38"/>
    </location>
</feature>
<feature type="compositionally biased region" description="Basic and acidic residues" evidence="1">
    <location>
        <begin position="1"/>
        <end position="11"/>
    </location>
</feature>
<accession>I2NSQ5</accession>
<dbReference type="Proteomes" id="UP000004473">
    <property type="component" value="Unassembled WGS sequence"/>
</dbReference>
<gene>
    <name evidence="2" type="ORF">HMPREF1051_2189</name>
</gene>
<reference evidence="2 3" key="1">
    <citation type="submission" date="2012-04" db="EMBL/GenBank/DDBJ databases">
        <authorList>
            <person name="Harkins D.M."/>
            <person name="Madupu R."/>
            <person name="Durkin A.S."/>
            <person name="Torralba M."/>
            <person name="Methe B."/>
            <person name="Sutton G.G."/>
            <person name="Nelson K.E."/>
        </authorList>
    </citation>
    <scope>NUCLEOTIDE SEQUENCE [LARGE SCALE GENOMIC DNA]</scope>
    <source>
        <strain evidence="2 3">VK64</strain>
    </source>
</reference>
<dbReference type="RefSeq" id="WP_003765713.1">
    <property type="nucleotide sequence ID" value="NZ_AJMT01000094.1"/>
</dbReference>
<evidence type="ECO:0000313" key="2">
    <source>
        <dbReference type="EMBL" id="EIG28866.1"/>
    </source>
</evidence>
<protein>
    <submittedName>
        <fullName evidence="2">Uncharacterized protein</fullName>
    </submittedName>
</protein>
<sequence length="54" mass="6315">MDKIRMMEKEQVGSLIGTGEDFKRMGRSSENQFRRTCQSRFQTTSLSNTDFYNA</sequence>
<dbReference type="AlphaFoldDB" id="I2NSQ5"/>
<name>I2NSQ5_NEISI</name>
<evidence type="ECO:0000256" key="1">
    <source>
        <dbReference type="SAM" id="MobiDB-lite"/>
    </source>
</evidence>
<dbReference type="PATRIC" id="fig|1095748.3.peg.1293"/>
<evidence type="ECO:0000313" key="3">
    <source>
        <dbReference type="Proteomes" id="UP000004473"/>
    </source>
</evidence>
<proteinExistence type="predicted"/>
<comment type="caution">
    <text evidence="2">The sequence shown here is derived from an EMBL/GenBank/DDBJ whole genome shotgun (WGS) entry which is preliminary data.</text>
</comment>
<organism evidence="2 3">
    <name type="scientific">Neisseria sicca VK64</name>
    <dbReference type="NCBI Taxonomy" id="1095748"/>
    <lineage>
        <taxon>Bacteria</taxon>
        <taxon>Pseudomonadati</taxon>
        <taxon>Pseudomonadota</taxon>
        <taxon>Betaproteobacteria</taxon>
        <taxon>Neisseriales</taxon>
        <taxon>Neisseriaceae</taxon>
        <taxon>Neisseria</taxon>
    </lineage>
</organism>
<dbReference type="EMBL" id="AJMT01000094">
    <property type="protein sequence ID" value="EIG28866.1"/>
    <property type="molecule type" value="Genomic_DNA"/>
</dbReference>